<accession>A0A5R8K8R9</accession>
<organism evidence="2 3">
    <name type="scientific">Phragmitibacter flavus</name>
    <dbReference type="NCBI Taxonomy" id="2576071"/>
    <lineage>
        <taxon>Bacteria</taxon>
        <taxon>Pseudomonadati</taxon>
        <taxon>Verrucomicrobiota</taxon>
        <taxon>Verrucomicrobiia</taxon>
        <taxon>Verrucomicrobiales</taxon>
        <taxon>Verrucomicrobiaceae</taxon>
        <taxon>Phragmitibacter</taxon>
    </lineage>
</organism>
<sequence length="194" mass="21642">MSLLNKLFPKARAEILRLLFADLDREIHLRDLARHAGLTAPALQKELAQLTATDLVLSRRDGNRLYFKANTNHPLYPELHGIVTKTTGIAERLRTALDSIPGIDLAFVFGSIAAGTSTADSDIDLFIIGTTGLRKLTPHLRPLSSELSREINPYCLSPEDWLTQKKRSDAFITRVINEPKLWLKGTPHELARLG</sequence>
<dbReference type="Gene3D" id="3.30.460.10">
    <property type="entry name" value="Beta Polymerase, domain 2"/>
    <property type="match status" value="1"/>
</dbReference>
<dbReference type="RefSeq" id="WP_138088325.1">
    <property type="nucleotide sequence ID" value="NZ_VAUV01000020.1"/>
</dbReference>
<dbReference type="CDD" id="cd05403">
    <property type="entry name" value="NT_KNTase_like"/>
    <property type="match status" value="1"/>
</dbReference>
<dbReference type="Proteomes" id="UP000306196">
    <property type="component" value="Unassembled WGS sequence"/>
</dbReference>
<evidence type="ECO:0000259" key="1">
    <source>
        <dbReference type="PROSITE" id="PS50987"/>
    </source>
</evidence>
<dbReference type="SUPFAM" id="SSF46785">
    <property type="entry name" value="Winged helix' DNA-binding domain"/>
    <property type="match status" value="1"/>
</dbReference>
<dbReference type="InterPro" id="IPR001845">
    <property type="entry name" value="HTH_ArsR_DNA-bd_dom"/>
</dbReference>
<name>A0A5R8K8R9_9BACT</name>
<evidence type="ECO:0000313" key="3">
    <source>
        <dbReference type="Proteomes" id="UP000306196"/>
    </source>
</evidence>
<dbReference type="InterPro" id="IPR036390">
    <property type="entry name" value="WH_DNA-bd_sf"/>
</dbReference>
<dbReference type="Gene3D" id="1.10.10.10">
    <property type="entry name" value="Winged helix-like DNA-binding domain superfamily/Winged helix DNA-binding domain"/>
    <property type="match status" value="1"/>
</dbReference>
<dbReference type="InterPro" id="IPR036388">
    <property type="entry name" value="WH-like_DNA-bd_sf"/>
</dbReference>
<dbReference type="AlphaFoldDB" id="A0A5R8K8R9"/>
<keyword evidence="3" id="KW-1185">Reference proteome</keyword>
<gene>
    <name evidence="2" type="ORF">FEM03_21260</name>
</gene>
<comment type="caution">
    <text evidence="2">The sequence shown here is derived from an EMBL/GenBank/DDBJ whole genome shotgun (WGS) entry which is preliminary data.</text>
</comment>
<dbReference type="EMBL" id="VAUV01000020">
    <property type="protein sequence ID" value="TLD68713.1"/>
    <property type="molecule type" value="Genomic_DNA"/>
</dbReference>
<dbReference type="InterPro" id="IPR043519">
    <property type="entry name" value="NT_sf"/>
</dbReference>
<feature type="domain" description="HTH arsR-type" evidence="1">
    <location>
        <begin position="1"/>
        <end position="89"/>
    </location>
</feature>
<protein>
    <submittedName>
        <fullName evidence="2">Toxin-antitoxin system toxin subunit</fullName>
    </submittedName>
</protein>
<dbReference type="GO" id="GO:0003700">
    <property type="term" value="F:DNA-binding transcription factor activity"/>
    <property type="evidence" value="ECO:0007669"/>
    <property type="project" value="InterPro"/>
</dbReference>
<reference evidence="2 3" key="1">
    <citation type="submission" date="2019-05" db="EMBL/GenBank/DDBJ databases">
        <title>Verrucobacter flavum gen. nov., sp. nov. a new member of the family Verrucomicrobiaceae.</title>
        <authorList>
            <person name="Szuroczki S."/>
            <person name="Abbaszade G."/>
            <person name="Szabo A."/>
            <person name="Felfoldi T."/>
            <person name="Schumann P."/>
            <person name="Boka K."/>
            <person name="Keki Z."/>
            <person name="Toumi M."/>
            <person name="Toth E."/>
        </authorList>
    </citation>
    <scope>NUCLEOTIDE SEQUENCE [LARGE SCALE GENOMIC DNA]</scope>
    <source>
        <strain evidence="2 3">MG-N-17</strain>
    </source>
</reference>
<evidence type="ECO:0000313" key="2">
    <source>
        <dbReference type="EMBL" id="TLD68713.1"/>
    </source>
</evidence>
<dbReference type="SUPFAM" id="SSF81301">
    <property type="entry name" value="Nucleotidyltransferase"/>
    <property type="match status" value="1"/>
</dbReference>
<dbReference type="Pfam" id="PF18765">
    <property type="entry name" value="Polbeta"/>
    <property type="match status" value="1"/>
</dbReference>
<dbReference type="InterPro" id="IPR041633">
    <property type="entry name" value="Polbeta"/>
</dbReference>
<dbReference type="CDD" id="cd00090">
    <property type="entry name" value="HTH_ARSR"/>
    <property type="match status" value="1"/>
</dbReference>
<proteinExistence type="predicted"/>
<dbReference type="PROSITE" id="PS50987">
    <property type="entry name" value="HTH_ARSR_2"/>
    <property type="match status" value="1"/>
</dbReference>
<dbReference type="OrthoDB" id="8223306at2"/>
<dbReference type="InterPro" id="IPR011991">
    <property type="entry name" value="ArsR-like_HTH"/>
</dbReference>